<dbReference type="Pfam" id="PF18684">
    <property type="entry name" value="PlyB_C"/>
    <property type="match status" value="1"/>
</dbReference>
<organism evidence="2 3">
    <name type="scientific">Paramarasmius palmivorus</name>
    <dbReference type="NCBI Taxonomy" id="297713"/>
    <lineage>
        <taxon>Eukaryota</taxon>
        <taxon>Fungi</taxon>
        <taxon>Dikarya</taxon>
        <taxon>Basidiomycota</taxon>
        <taxon>Agaricomycotina</taxon>
        <taxon>Agaricomycetes</taxon>
        <taxon>Agaricomycetidae</taxon>
        <taxon>Agaricales</taxon>
        <taxon>Marasmiineae</taxon>
        <taxon>Marasmiaceae</taxon>
        <taxon>Paramarasmius</taxon>
    </lineage>
</organism>
<proteinExistence type="predicted"/>
<dbReference type="InterPro" id="IPR040971">
    <property type="entry name" value="PlyB_C"/>
</dbReference>
<evidence type="ECO:0000313" key="3">
    <source>
        <dbReference type="Proteomes" id="UP001383192"/>
    </source>
</evidence>
<accession>A0AAW0CJE9</accession>
<gene>
    <name evidence="2" type="ORF">VNI00_010341</name>
</gene>
<protein>
    <recommendedName>
        <fullName evidence="1">Pleurotolysin B C-terminal domain-containing protein</fullName>
    </recommendedName>
</protein>
<dbReference type="EMBL" id="JAYKXP010000041">
    <property type="protein sequence ID" value="KAK7038949.1"/>
    <property type="molecule type" value="Genomic_DNA"/>
</dbReference>
<sequence length="203" mass="21999">MFPQSRIDFGVLGSGFADYVQLSTDFMNAINAALTKPTPPEKREALYNVFQEFGQVFRGKENESEVKQDIKVSLEGAVNGWGGGASAAHGQSLVHHCPQSLEAIARQVLDTSQYPKAIYRPKDAIPAGWCWLSHSADVSQAQIVKPTFALKASRNPVTTTGHESSSRSCVAFQSKRSIRILESVVGCSGMSVVSMPSTSVNYE</sequence>
<dbReference type="AlphaFoldDB" id="A0AAW0CJE9"/>
<comment type="caution">
    <text evidence="2">The sequence shown here is derived from an EMBL/GenBank/DDBJ whole genome shotgun (WGS) entry which is preliminary data.</text>
</comment>
<dbReference type="Proteomes" id="UP001383192">
    <property type="component" value="Unassembled WGS sequence"/>
</dbReference>
<evidence type="ECO:0000313" key="2">
    <source>
        <dbReference type="EMBL" id="KAK7038949.1"/>
    </source>
</evidence>
<name>A0AAW0CJE9_9AGAR</name>
<reference evidence="2 3" key="1">
    <citation type="submission" date="2024-01" db="EMBL/GenBank/DDBJ databases">
        <title>A draft genome for a cacao thread blight-causing isolate of Paramarasmius palmivorus.</title>
        <authorList>
            <person name="Baruah I.K."/>
            <person name="Bukari Y."/>
            <person name="Amoako-Attah I."/>
            <person name="Meinhardt L.W."/>
            <person name="Bailey B.A."/>
            <person name="Cohen S.P."/>
        </authorList>
    </citation>
    <scope>NUCLEOTIDE SEQUENCE [LARGE SCALE GENOMIC DNA]</scope>
    <source>
        <strain evidence="2 3">GH-12</strain>
    </source>
</reference>
<evidence type="ECO:0000259" key="1">
    <source>
        <dbReference type="Pfam" id="PF18684"/>
    </source>
</evidence>
<feature type="domain" description="Pleurotolysin B C-terminal" evidence="1">
    <location>
        <begin position="107"/>
        <end position="186"/>
    </location>
</feature>
<keyword evidence="3" id="KW-1185">Reference proteome</keyword>